<dbReference type="Gene3D" id="2.60.40.10">
    <property type="entry name" value="Immunoglobulins"/>
    <property type="match status" value="2"/>
</dbReference>
<dbReference type="Pfam" id="PF16640">
    <property type="entry name" value="Big_3_5"/>
    <property type="match status" value="1"/>
</dbReference>
<dbReference type="PANTHER" id="PTHR30570:SF1">
    <property type="entry name" value="PHOSPHATE-BINDING PROTEIN PSTS"/>
    <property type="match status" value="1"/>
</dbReference>
<evidence type="ECO:0000256" key="2">
    <source>
        <dbReference type="SAM" id="SignalP"/>
    </source>
</evidence>
<dbReference type="PANTHER" id="PTHR30570">
    <property type="entry name" value="PERIPLASMIC PHOSPHATE BINDING COMPONENT OF PHOSPHATE ABC TRANSPORTER"/>
    <property type="match status" value="1"/>
</dbReference>
<protein>
    <submittedName>
        <fullName evidence="5">Uncharacterized protein</fullName>
    </submittedName>
</protein>
<evidence type="ECO:0000256" key="1">
    <source>
        <dbReference type="ARBA" id="ARBA00022729"/>
    </source>
</evidence>
<evidence type="ECO:0000259" key="4">
    <source>
        <dbReference type="Pfam" id="PF16640"/>
    </source>
</evidence>
<evidence type="ECO:0000313" key="5">
    <source>
        <dbReference type="EMBL" id="KAB2809430.1"/>
    </source>
</evidence>
<keyword evidence="1 2" id="KW-0732">Signal</keyword>
<organism evidence="5 6">
    <name type="scientific">Nocardioides simplex</name>
    <name type="common">Arthrobacter simplex</name>
    <dbReference type="NCBI Taxonomy" id="2045"/>
    <lineage>
        <taxon>Bacteria</taxon>
        <taxon>Bacillati</taxon>
        <taxon>Actinomycetota</taxon>
        <taxon>Actinomycetes</taxon>
        <taxon>Propionibacteriales</taxon>
        <taxon>Nocardioidaceae</taxon>
        <taxon>Pimelobacter</taxon>
    </lineage>
</organism>
<dbReference type="GO" id="GO:0005975">
    <property type="term" value="P:carbohydrate metabolic process"/>
    <property type="evidence" value="ECO:0007669"/>
    <property type="project" value="UniProtKB-ARBA"/>
</dbReference>
<feature type="signal peptide" evidence="2">
    <location>
        <begin position="1"/>
        <end position="29"/>
    </location>
</feature>
<dbReference type="RefSeq" id="WP_151581621.1">
    <property type="nucleotide sequence ID" value="NZ_WBVM01000002.1"/>
</dbReference>
<reference evidence="5 6" key="1">
    <citation type="submission" date="2019-09" db="EMBL/GenBank/DDBJ databases">
        <title>Pimelobacter sp. isolated from Paulinella.</title>
        <authorList>
            <person name="Jeong S.E."/>
        </authorList>
    </citation>
    <scope>NUCLEOTIDE SEQUENCE [LARGE SCALE GENOMIC DNA]</scope>
    <source>
        <strain evidence="5 6">Pch-N</strain>
    </source>
</reference>
<dbReference type="InterPro" id="IPR032109">
    <property type="entry name" value="Big_3_5"/>
</dbReference>
<feature type="domain" description="Bacterial Ig-like" evidence="4">
    <location>
        <begin position="440"/>
        <end position="517"/>
    </location>
</feature>
<sequence>MSARKTLGGVLVATLATASVIAGNAPAHAAYTADADDTTFTPVTGDLIGAGSDTSQHALKLLADTWNSQTPAPGFKIATYAATSGGDLNLPGGTTIVRPNGSGAGKSRLYGANNAAEIDFARSSSSLNAAEGDAGLKQIPFAVDTLKTAVSGLVTSNAPASISVEDLVKIYNGTYTKWNQVPGGTSTADIVPMLPQDGSGTLSFFLDQLKAANGGTAVSLAGTVVRVQEHDDTQIKSNPNAIAPFSVGRAGLLGNTLRVEGGFSKQRALYNVVRGSDVANAKITAVFGSDGFFCSEQAEQLIKQAGFDQLARPDKDGVCGEPTSSPTTNFTTSAPALPIATSSSVTGTSTAARKVTVKAKITGSKTPTGTVTFTEAGQVVGADVPVIGGTATLNLSNVTPGAHRYAAVYAPTVGTVFQASEGAVTVTAKTSAKVTETFAASVKKGKKAKGTVVVTLAGTSAKATGKVTVKVGSKVVGSGTVVNGKATITLKKLKKGKNKLVATWGGNALAPAASLAFTIKQK</sequence>
<dbReference type="AlphaFoldDB" id="A0A7J5DW58"/>
<evidence type="ECO:0000313" key="6">
    <source>
        <dbReference type="Proteomes" id="UP000449906"/>
    </source>
</evidence>
<dbReference type="Proteomes" id="UP000449906">
    <property type="component" value="Unassembled WGS sequence"/>
</dbReference>
<name>A0A7J5DW58_NOCSI</name>
<feature type="domain" description="PBP" evidence="3">
    <location>
        <begin position="41"/>
        <end position="250"/>
    </location>
</feature>
<proteinExistence type="predicted"/>
<dbReference type="InterPro" id="IPR013783">
    <property type="entry name" value="Ig-like_fold"/>
</dbReference>
<comment type="caution">
    <text evidence="5">The sequence shown here is derived from an EMBL/GenBank/DDBJ whole genome shotgun (WGS) entry which is preliminary data.</text>
</comment>
<evidence type="ECO:0000259" key="3">
    <source>
        <dbReference type="Pfam" id="PF12849"/>
    </source>
</evidence>
<feature type="chain" id="PRO_5029460827" evidence="2">
    <location>
        <begin position="30"/>
        <end position="522"/>
    </location>
</feature>
<dbReference type="SUPFAM" id="SSF53850">
    <property type="entry name" value="Periplasmic binding protein-like II"/>
    <property type="match status" value="1"/>
</dbReference>
<dbReference type="InterPro" id="IPR024370">
    <property type="entry name" value="PBP_domain"/>
</dbReference>
<dbReference type="Pfam" id="PF12849">
    <property type="entry name" value="PBP_like_2"/>
    <property type="match status" value="1"/>
</dbReference>
<dbReference type="InterPro" id="IPR050811">
    <property type="entry name" value="Phosphate_ABC_transporter"/>
</dbReference>
<dbReference type="EMBL" id="WBVM01000002">
    <property type="protein sequence ID" value="KAB2809430.1"/>
    <property type="molecule type" value="Genomic_DNA"/>
</dbReference>
<accession>A0A7J5DW58</accession>
<dbReference type="Gene3D" id="3.40.190.10">
    <property type="entry name" value="Periplasmic binding protein-like II"/>
    <property type="match status" value="2"/>
</dbReference>
<gene>
    <name evidence="5" type="ORF">F9L07_20600</name>
</gene>